<dbReference type="Gene3D" id="2.130.10.10">
    <property type="entry name" value="YVTN repeat-like/Quinoprotein amine dehydrogenase"/>
    <property type="match status" value="2"/>
</dbReference>
<dbReference type="GO" id="GO:0005656">
    <property type="term" value="C:nuclear pre-replicative complex"/>
    <property type="evidence" value="ECO:0007669"/>
    <property type="project" value="TreeGrafter"/>
</dbReference>
<dbReference type="AlphaFoldDB" id="A0A1V8SN83"/>
<keyword evidence="3 5" id="KW-0853">WD repeat</keyword>
<dbReference type="InParanoid" id="A0A1V8SN83"/>
<evidence type="ECO:0000313" key="9">
    <source>
        <dbReference type="Proteomes" id="UP000192596"/>
    </source>
</evidence>
<dbReference type="OrthoDB" id="756370at2759"/>
<comment type="function">
    <text evidence="1 6">Component of the RIX1 complex required for processing of ITS2 sequences from 35S pre-rRNA.</text>
</comment>
<protein>
    <recommendedName>
        <fullName evidence="6">Pre-rRNA-processing protein IPI3</fullName>
    </recommendedName>
</protein>
<dbReference type="STRING" id="1507870.A0A1V8SN83"/>
<dbReference type="InterPro" id="IPR001680">
    <property type="entry name" value="WD40_rpt"/>
</dbReference>
<comment type="subcellular location">
    <subcellularLocation>
        <location evidence="6">Nucleus</location>
    </subcellularLocation>
</comment>
<evidence type="ECO:0000256" key="7">
    <source>
        <dbReference type="SAM" id="MobiDB-lite"/>
    </source>
</evidence>
<dbReference type="PANTHER" id="PTHR18763">
    <property type="entry name" value="WD-REPEAT PROTEIN 18"/>
    <property type="match status" value="1"/>
</dbReference>
<gene>
    <name evidence="8" type="ORF">B0A48_13083</name>
</gene>
<keyword evidence="9" id="KW-1185">Reference proteome</keyword>
<evidence type="ECO:0000256" key="2">
    <source>
        <dbReference type="ARBA" id="ARBA00010143"/>
    </source>
</evidence>
<dbReference type="GO" id="GO:0006364">
    <property type="term" value="P:rRNA processing"/>
    <property type="evidence" value="ECO:0007669"/>
    <property type="project" value="UniProtKB-UniRule"/>
</dbReference>
<comment type="caution">
    <text evidence="8">The sequence shown here is derived from an EMBL/GenBank/DDBJ whole genome shotgun (WGS) entry which is preliminary data.</text>
</comment>
<dbReference type="SMART" id="SM00320">
    <property type="entry name" value="WD40"/>
    <property type="match status" value="4"/>
</dbReference>
<dbReference type="Pfam" id="PF00400">
    <property type="entry name" value="WD40"/>
    <property type="match status" value="2"/>
</dbReference>
<dbReference type="InterPro" id="IPR036322">
    <property type="entry name" value="WD40_repeat_dom_sf"/>
</dbReference>
<keyword evidence="6" id="KW-0539">Nucleus</keyword>
<evidence type="ECO:0000256" key="5">
    <source>
        <dbReference type="PROSITE-ProRule" id="PRU00221"/>
    </source>
</evidence>
<evidence type="ECO:0000256" key="6">
    <source>
        <dbReference type="RuleBase" id="RU369067"/>
    </source>
</evidence>
<evidence type="ECO:0000256" key="1">
    <source>
        <dbReference type="ARBA" id="ARBA00002355"/>
    </source>
</evidence>
<evidence type="ECO:0000313" key="8">
    <source>
        <dbReference type="EMBL" id="OQO00593.1"/>
    </source>
</evidence>
<dbReference type="InterPro" id="IPR015943">
    <property type="entry name" value="WD40/YVTN_repeat-like_dom_sf"/>
</dbReference>
<dbReference type="GO" id="GO:0006261">
    <property type="term" value="P:DNA-templated DNA replication"/>
    <property type="evidence" value="ECO:0007669"/>
    <property type="project" value="TreeGrafter"/>
</dbReference>
<dbReference type="InterPro" id="IPR045227">
    <property type="entry name" value="WDR18/Ipi3/RID3"/>
</dbReference>
<evidence type="ECO:0000256" key="4">
    <source>
        <dbReference type="ARBA" id="ARBA00022737"/>
    </source>
</evidence>
<feature type="region of interest" description="Disordered" evidence="7">
    <location>
        <begin position="513"/>
        <end position="545"/>
    </location>
</feature>
<dbReference type="SUPFAM" id="SSF50978">
    <property type="entry name" value="WD40 repeat-like"/>
    <property type="match status" value="1"/>
</dbReference>
<dbReference type="Proteomes" id="UP000192596">
    <property type="component" value="Unassembled WGS sequence"/>
</dbReference>
<dbReference type="PROSITE" id="PS50082">
    <property type="entry name" value="WD_REPEATS_2"/>
    <property type="match status" value="2"/>
</dbReference>
<evidence type="ECO:0000256" key="3">
    <source>
        <dbReference type="ARBA" id="ARBA00022574"/>
    </source>
</evidence>
<dbReference type="FunFam" id="2.130.10.10:FF:000929">
    <property type="entry name" value="Ribosomal assembly complex component Ipi3"/>
    <property type="match status" value="1"/>
</dbReference>
<comment type="subunit">
    <text evidence="6">Component of the RIX1 complex, composed of IPI1, RIX1/IPI2 and IPI3 in a 1:2:2 stoichiometry. The complex interacts (via RIX1) with MDN1 (via its hexameric AAA ATPase ring) and the pre-60S ribosome particles.</text>
</comment>
<feature type="repeat" description="WD" evidence="5">
    <location>
        <begin position="180"/>
        <end position="224"/>
    </location>
</feature>
<reference evidence="9" key="1">
    <citation type="submission" date="2017-03" db="EMBL/GenBank/DDBJ databases">
        <title>Genomes of endolithic fungi from Antarctica.</title>
        <authorList>
            <person name="Coleine C."/>
            <person name="Masonjones S."/>
            <person name="Stajich J.E."/>
        </authorList>
    </citation>
    <scope>NUCLEOTIDE SEQUENCE [LARGE SCALE GENOMIC DNA]</scope>
    <source>
        <strain evidence="9">CCFEE 5527</strain>
    </source>
</reference>
<feature type="compositionally biased region" description="Acidic residues" evidence="7">
    <location>
        <begin position="528"/>
        <end position="545"/>
    </location>
</feature>
<dbReference type="EMBL" id="NAJO01000034">
    <property type="protein sequence ID" value="OQO00593.1"/>
    <property type="molecule type" value="Genomic_DNA"/>
</dbReference>
<organism evidence="8 9">
    <name type="scientific">Cryoendolithus antarcticus</name>
    <dbReference type="NCBI Taxonomy" id="1507870"/>
    <lineage>
        <taxon>Eukaryota</taxon>
        <taxon>Fungi</taxon>
        <taxon>Dikarya</taxon>
        <taxon>Ascomycota</taxon>
        <taxon>Pezizomycotina</taxon>
        <taxon>Dothideomycetes</taxon>
        <taxon>Dothideomycetidae</taxon>
        <taxon>Cladosporiales</taxon>
        <taxon>Cladosporiaceae</taxon>
        <taxon>Cryoendolithus</taxon>
    </lineage>
</organism>
<name>A0A1V8SN83_9PEZI</name>
<keyword evidence="4" id="KW-0677">Repeat</keyword>
<dbReference type="GO" id="GO:0120330">
    <property type="term" value="C:rixosome complex"/>
    <property type="evidence" value="ECO:0007669"/>
    <property type="project" value="UniProtKB-UniRule"/>
</dbReference>
<dbReference type="PANTHER" id="PTHR18763:SF0">
    <property type="entry name" value="WD REPEAT-CONTAINING PROTEIN 18"/>
    <property type="match status" value="1"/>
</dbReference>
<sequence>MLNMLTEHFVAAIGASTKKVSTSIAKDASIFLYEHLPLVAPRSSFKKSATQPNCLAVSDSHIFAAQADKAVVHVYSRERGNQEATVPFTERVTCLALACDDAVLVLGTAEGRLLLWEIASGRQVTTAQSHLQAVTGLVVDAASNFLISSSLDSTCHVWSIPALLSFANAGTQALSPVHSFSAHRSAIRAMAIGHSESFQNIVFTAAEDKTCLVWDYQTCTTLRTYLLPYVPTTMTVGTDDRALFFGYENGSVQRIDLYGPGSTPIDTLHDNRRTQAPLQPKSKLWEPSDKAIGATCSLTLSFDGMTLLSGHESGAILSWDVVTGQMKSILTQGPLPGPVHNLSMLPIPDFDAKTSSGIRIEAVTKPRFGAFQAADSDHGAVPGNYALNVRLQVPASSVESKQSLFQQSLSAPYFPAGVLDEGLGELASWTGGPIPTTNGHPVDHDEDFMALEQTESGPPDAMAQQQVIELKAQLDALRRVQQTSFDKMEKLQVERKVLLQREHDRMVRQAIKGAAAKVNGSGTAPMESDSDESEDELMDSDGDSN</sequence>
<proteinExistence type="inferred from homology"/>
<accession>A0A1V8SN83</accession>
<keyword evidence="6" id="KW-0698">rRNA processing</keyword>
<feature type="repeat" description="WD" evidence="5">
    <location>
        <begin position="127"/>
        <end position="160"/>
    </location>
</feature>
<comment type="similarity">
    <text evidence="2 6">Belongs to the WD repeat IPI3/WDR18 family.</text>
</comment>